<evidence type="ECO:0000259" key="4">
    <source>
        <dbReference type="PROSITE" id="PS51371"/>
    </source>
</evidence>
<dbReference type="InterPro" id="IPR043128">
    <property type="entry name" value="Rev_trsase/Diguanyl_cyclase"/>
</dbReference>
<dbReference type="CDD" id="cd01948">
    <property type="entry name" value="EAL"/>
    <property type="match status" value="1"/>
</dbReference>
<dbReference type="SMART" id="SM00052">
    <property type="entry name" value="EAL"/>
    <property type="match status" value="1"/>
</dbReference>
<dbReference type="Gene3D" id="3.20.20.450">
    <property type="entry name" value="EAL domain"/>
    <property type="match status" value="1"/>
</dbReference>
<dbReference type="PROSITE" id="PS51371">
    <property type="entry name" value="CBS"/>
    <property type="match status" value="1"/>
</dbReference>
<dbReference type="InterPro" id="IPR029787">
    <property type="entry name" value="Nucleotide_cyclase"/>
</dbReference>
<dbReference type="InterPro" id="IPR000160">
    <property type="entry name" value="GGDEF_dom"/>
</dbReference>
<feature type="domain" description="CBS" evidence="4">
    <location>
        <begin position="281"/>
        <end position="344"/>
    </location>
</feature>
<dbReference type="RefSeq" id="WP_257766741.1">
    <property type="nucleotide sequence ID" value="NZ_CP102480.1"/>
</dbReference>
<dbReference type="PANTHER" id="PTHR33121">
    <property type="entry name" value="CYCLIC DI-GMP PHOSPHODIESTERASE PDEF"/>
    <property type="match status" value="1"/>
</dbReference>
<dbReference type="InterPro" id="IPR046342">
    <property type="entry name" value="CBS_dom_sf"/>
</dbReference>
<dbReference type="Gene3D" id="3.10.580.10">
    <property type="entry name" value="CBS-domain"/>
    <property type="match status" value="1"/>
</dbReference>
<keyword evidence="1" id="KW-0129">CBS domain</keyword>
<keyword evidence="6" id="KW-1185">Reference proteome</keyword>
<dbReference type="InterPro" id="IPR035919">
    <property type="entry name" value="EAL_sf"/>
</dbReference>
<feature type="domain" description="GGDEF" evidence="3">
    <location>
        <begin position="443"/>
        <end position="597"/>
    </location>
</feature>
<name>A0A9J7ANR2_9PROT</name>
<dbReference type="PANTHER" id="PTHR33121:SF76">
    <property type="entry name" value="SIGNALING PROTEIN"/>
    <property type="match status" value="1"/>
</dbReference>
<dbReference type="PROSITE" id="PS50887">
    <property type="entry name" value="GGDEF"/>
    <property type="match status" value="1"/>
</dbReference>
<dbReference type="SUPFAM" id="SSF55073">
    <property type="entry name" value="Nucleotide cyclase"/>
    <property type="match status" value="1"/>
</dbReference>
<dbReference type="Pfam" id="PF00990">
    <property type="entry name" value="GGDEF"/>
    <property type="match status" value="1"/>
</dbReference>
<dbReference type="Pfam" id="PF00563">
    <property type="entry name" value="EAL"/>
    <property type="match status" value="1"/>
</dbReference>
<accession>A0A9J7ANR2</accession>
<organism evidence="5 6">
    <name type="scientific">Nisaea acidiphila</name>
    <dbReference type="NCBI Taxonomy" id="1862145"/>
    <lineage>
        <taxon>Bacteria</taxon>
        <taxon>Pseudomonadati</taxon>
        <taxon>Pseudomonadota</taxon>
        <taxon>Alphaproteobacteria</taxon>
        <taxon>Rhodospirillales</taxon>
        <taxon>Thalassobaculaceae</taxon>
        <taxon>Nisaea</taxon>
    </lineage>
</organism>
<dbReference type="SMART" id="SM00267">
    <property type="entry name" value="GGDEF"/>
    <property type="match status" value="1"/>
</dbReference>
<dbReference type="NCBIfam" id="TIGR00254">
    <property type="entry name" value="GGDEF"/>
    <property type="match status" value="1"/>
</dbReference>
<evidence type="ECO:0000256" key="1">
    <source>
        <dbReference type="PROSITE-ProRule" id="PRU00703"/>
    </source>
</evidence>
<dbReference type="GO" id="GO:0071111">
    <property type="term" value="F:cyclic-guanylate-specific phosphodiesterase activity"/>
    <property type="evidence" value="ECO:0007669"/>
    <property type="project" value="InterPro"/>
</dbReference>
<dbReference type="KEGG" id="naci:NUH88_12490"/>
<proteinExistence type="predicted"/>
<dbReference type="InterPro" id="IPR050706">
    <property type="entry name" value="Cyclic-di-GMP_PDE-like"/>
</dbReference>
<gene>
    <name evidence="5" type="ORF">NUH88_12490</name>
</gene>
<evidence type="ECO:0000259" key="2">
    <source>
        <dbReference type="PROSITE" id="PS50883"/>
    </source>
</evidence>
<dbReference type="PROSITE" id="PS50883">
    <property type="entry name" value="EAL"/>
    <property type="match status" value="1"/>
</dbReference>
<sequence>MKAAVADGAEMLGSTGDFPPLESVVSGLRHAFQPIVHLDTGLTHGFEALLRGSDALGFESIADVFDKAAAAGMVEELEARLLDKALKDFAALSCAEGLHLFFNIDARSLPSLSRRTSAILDGMAKLGLSSTQLCLEVSERSDISQDSDATSALRQAREHGIQIALDDFGEGYARLRLLHEEHAEYVKFDRYFINNVARDPKKKLFVSSLIDMFEVLGIQTIAEGVETDEDLSSCRELGFDLVQGYLVARPTLEHESLSRSYETLLSARRRDRRARTSDQHILREQIIEVPTLDIDTPMQDVFDAFRTNQSARLFPVLDVNGRPLGIVRDVDLKAYAFSPYGKDLIVNRSFGKRLGDFVRPCPIADIHTQAERILQIYSHNDTLNGVIIVENASYVGFLDNSSLLRVLNEKNLIIAREMNPLTKLPGNTSISDYIADALTDTEESCALLHFDFDNFKPFNDTYGFRQGDRALLLFAENLRQTFAGPEYFVGHIGGDDFFVGTRGADMSEVSKLTYAARQQFAEDVESFYDKDARERGSIEARGRDGKLRSYPLLTCSAAMLVIEAGRRHSDLETVLTAFAELKKRAKEEGGFAFHHIQ</sequence>
<dbReference type="InterPro" id="IPR000644">
    <property type="entry name" value="CBS_dom"/>
</dbReference>
<evidence type="ECO:0000313" key="5">
    <source>
        <dbReference type="EMBL" id="UUX48233.1"/>
    </source>
</evidence>
<dbReference type="Proteomes" id="UP001060336">
    <property type="component" value="Chromosome"/>
</dbReference>
<evidence type="ECO:0000259" key="3">
    <source>
        <dbReference type="PROSITE" id="PS50887"/>
    </source>
</evidence>
<dbReference type="SUPFAM" id="SSF141868">
    <property type="entry name" value="EAL domain-like"/>
    <property type="match status" value="1"/>
</dbReference>
<dbReference type="Gene3D" id="3.30.70.270">
    <property type="match status" value="1"/>
</dbReference>
<dbReference type="AlphaFoldDB" id="A0A9J7ANR2"/>
<dbReference type="EMBL" id="CP102480">
    <property type="protein sequence ID" value="UUX48233.1"/>
    <property type="molecule type" value="Genomic_DNA"/>
</dbReference>
<reference evidence="5" key="1">
    <citation type="submission" date="2022-08" db="EMBL/GenBank/DDBJ databases">
        <title>Nisaea acidiphila sp. nov., isolated from a marine algal debris and emended description of the genus Nisaea Urios et al. 2008.</title>
        <authorList>
            <person name="Kwon K."/>
        </authorList>
    </citation>
    <scope>NUCLEOTIDE SEQUENCE</scope>
    <source>
        <strain evidence="5">MEBiC11861</strain>
    </source>
</reference>
<dbReference type="SUPFAM" id="SSF54631">
    <property type="entry name" value="CBS-domain pair"/>
    <property type="match status" value="1"/>
</dbReference>
<dbReference type="Pfam" id="PF00571">
    <property type="entry name" value="CBS"/>
    <property type="match status" value="1"/>
</dbReference>
<protein>
    <submittedName>
        <fullName evidence="5">GGDEF domain-containing protein</fullName>
    </submittedName>
</protein>
<evidence type="ECO:0000313" key="6">
    <source>
        <dbReference type="Proteomes" id="UP001060336"/>
    </source>
</evidence>
<dbReference type="InterPro" id="IPR001633">
    <property type="entry name" value="EAL_dom"/>
</dbReference>
<feature type="domain" description="EAL" evidence="2">
    <location>
        <begin position="10"/>
        <end position="264"/>
    </location>
</feature>